<dbReference type="Proteomes" id="UP001169063">
    <property type="component" value="Unassembled WGS sequence"/>
</dbReference>
<dbReference type="InterPro" id="IPR024079">
    <property type="entry name" value="MetalloPept_cat_dom_sf"/>
</dbReference>
<name>A0ABT8SLL1_9CAUL</name>
<reference evidence="1" key="1">
    <citation type="submission" date="2023-07" db="EMBL/GenBank/DDBJ databases">
        <title>Brevundimonas soil sp. nov., isolated from the soil of chemical plant.</title>
        <authorList>
            <person name="Wu N."/>
        </authorList>
    </citation>
    <scope>NUCLEOTIDE SEQUENCE</scope>
    <source>
        <strain evidence="1">XZ-24</strain>
    </source>
</reference>
<evidence type="ECO:0000313" key="2">
    <source>
        <dbReference type="Proteomes" id="UP001169063"/>
    </source>
</evidence>
<proteinExistence type="predicted"/>
<organism evidence="1 2">
    <name type="scientific">Peiella sedimenti</name>
    <dbReference type="NCBI Taxonomy" id="3061083"/>
    <lineage>
        <taxon>Bacteria</taxon>
        <taxon>Pseudomonadati</taxon>
        <taxon>Pseudomonadota</taxon>
        <taxon>Alphaproteobacteria</taxon>
        <taxon>Caulobacterales</taxon>
        <taxon>Caulobacteraceae</taxon>
        <taxon>Peiella</taxon>
    </lineage>
</organism>
<accession>A0ABT8SLL1</accession>
<comment type="caution">
    <text evidence="1">The sequence shown here is derived from an EMBL/GenBank/DDBJ whole genome shotgun (WGS) entry which is preliminary data.</text>
</comment>
<evidence type="ECO:0000313" key="1">
    <source>
        <dbReference type="EMBL" id="MDO1559452.1"/>
    </source>
</evidence>
<dbReference type="RefSeq" id="WP_302109881.1">
    <property type="nucleotide sequence ID" value="NZ_JAUKTR010000003.1"/>
</dbReference>
<keyword evidence="2" id="KW-1185">Reference proteome</keyword>
<gene>
    <name evidence="1" type="ORF">Q0812_08430</name>
</gene>
<dbReference type="EMBL" id="JAUKTR010000003">
    <property type="protein sequence ID" value="MDO1559452.1"/>
    <property type="molecule type" value="Genomic_DNA"/>
</dbReference>
<dbReference type="Gene3D" id="3.40.390.10">
    <property type="entry name" value="Collagenase (Catalytic Domain)"/>
    <property type="match status" value="1"/>
</dbReference>
<sequence length="211" mass="22829">MVGAVDLPLSIGADGSADAASKPILSDTQVVDQLLRDHLVWIRSTIAYSFLEAIPPRWTGNGNWLGVQPFTHLQREAAREAFALISDIVGLTFTEVPDARVNLGPENPVITLATSTTLSATGVSFRVRGGATAEGWTSLDGAYTLFGPNWGTGYALGQVLRFADGDISLAPEGPELPPNLQPQTEAFLELARLWENETLLLRPIEHWWLAP</sequence>
<protein>
    <submittedName>
        <fullName evidence="1">Uncharacterized protein</fullName>
    </submittedName>
</protein>
<dbReference type="SUPFAM" id="SSF55486">
    <property type="entry name" value="Metalloproteases ('zincins'), catalytic domain"/>
    <property type="match status" value="1"/>
</dbReference>